<name>A0ABT4MHB8_9NOCA</name>
<proteinExistence type="predicted"/>
<dbReference type="Proteomes" id="UP001081071">
    <property type="component" value="Unassembled WGS sequence"/>
</dbReference>
<feature type="domain" description="Methyltransferase type 12" evidence="1">
    <location>
        <begin position="54"/>
        <end position="150"/>
    </location>
</feature>
<dbReference type="Pfam" id="PF08242">
    <property type="entry name" value="Methyltransf_12"/>
    <property type="match status" value="1"/>
</dbReference>
<sequence>MTTLSTRAGAAPYTKLVLRLYDLWVIRLSNNYGWRCNRDYFVDLYRRNIGHRHLEVGPGSGWALANIDLPTDIDLTLLDLNANSLDHTASRLDVPLTLIEHDVLVPLDKNVEKFDSVSINYVLHCLPGDWSTKAGALTNLAGTLTPDGVLFGSTVIGVDQSFTVLGTALMFAYNKTGVFGNRHDDLPGLRRLLSEIFEQVEVTMVGNVAIFVARRPRTRP</sequence>
<evidence type="ECO:0000259" key="1">
    <source>
        <dbReference type="Pfam" id="PF08242"/>
    </source>
</evidence>
<organism evidence="2 3">
    <name type="scientific">Rhodococcus ruber</name>
    <dbReference type="NCBI Taxonomy" id="1830"/>
    <lineage>
        <taxon>Bacteria</taxon>
        <taxon>Bacillati</taxon>
        <taxon>Actinomycetota</taxon>
        <taxon>Actinomycetes</taxon>
        <taxon>Mycobacteriales</taxon>
        <taxon>Nocardiaceae</taxon>
        <taxon>Rhodococcus</taxon>
    </lineage>
</organism>
<accession>A0ABT4MHB8</accession>
<dbReference type="InterPro" id="IPR016584">
    <property type="entry name" value="MeTrfase_VrtF"/>
</dbReference>
<dbReference type="EMBL" id="JAPWIJ010000007">
    <property type="protein sequence ID" value="MCZ4520379.1"/>
    <property type="molecule type" value="Genomic_DNA"/>
</dbReference>
<keyword evidence="2" id="KW-0808">Transferase</keyword>
<dbReference type="CDD" id="cd02440">
    <property type="entry name" value="AdoMet_MTases"/>
    <property type="match status" value="1"/>
</dbReference>
<keyword evidence="2" id="KW-0489">Methyltransferase</keyword>
<reference evidence="2" key="1">
    <citation type="submission" date="2022-12" db="EMBL/GenBank/DDBJ databases">
        <authorList>
            <person name="Krivoruchko A.V."/>
            <person name="Elkin A."/>
        </authorList>
    </citation>
    <scope>NUCLEOTIDE SEQUENCE</scope>
    <source>
        <strain evidence="2">IEGM 1391</strain>
    </source>
</reference>
<evidence type="ECO:0000313" key="3">
    <source>
        <dbReference type="Proteomes" id="UP001081071"/>
    </source>
</evidence>
<dbReference type="Gene3D" id="3.40.50.150">
    <property type="entry name" value="Vaccinia Virus protein VP39"/>
    <property type="match status" value="1"/>
</dbReference>
<protein>
    <submittedName>
        <fullName evidence="2">Class I SAM-dependent methyltransferase</fullName>
    </submittedName>
</protein>
<keyword evidence="3" id="KW-1185">Reference proteome</keyword>
<comment type="caution">
    <text evidence="2">The sequence shown here is derived from an EMBL/GenBank/DDBJ whole genome shotgun (WGS) entry which is preliminary data.</text>
</comment>
<dbReference type="SUPFAM" id="SSF53335">
    <property type="entry name" value="S-adenosyl-L-methionine-dependent methyltransferases"/>
    <property type="match status" value="1"/>
</dbReference>
<dbReference type="PIRSF" id="PIRSF011491">
    <property type="entry name" value="Mtase_YbcY_prd"/>
    <property type="match status" value="1"/>
</dbReference>
<dbReference type="RefSeq" id="WP_269606619.1">
    <property type="nucleotide sequence ID" value="NZ_JAPWIJ010000007.1"/>
</dbReference>
<dbReference type="GO" id="GO:0032259">
    <property type="term" value="P:methylation"/>
    <property type="evidence" value="ECO:0007669"/>
    <property type="project" value="UniProtKB-KW"/>
</dbReference>
<gene>
    <name evidence="2" type="ORF">O4220_17840</name>
</gene>
<dbReference type="GO" id="GO:0008168">
    <property type="term" value="F:methyltransferase activity"/>
    <property type="evidence" value="ECO:0007669"/>
    <property type="project" value="UniProtKB-KW"/>
</dbReference>
<dbReference type="InterPro" id="IPR029063">
    <property type="entry name" value="SAM-dependent_MTases_sf"/>
</dbReference>
<dbReference type="InterPro" id="IPR013217">
    <property type="entry name" value="Methyltransf_12"/>
</dbReference>
<evidence type="ECO:0000313" key="2">
    <source>
        <dbReference type="EMBL" id="MCZ4520379.1"/>
    </source>
</evidence>